<proteinExistence type="predicted"/>
<accession>A0A533QDA7</accession>
<organism evidence="1 2">
    <name type="scientific">Candidatus Jettenia ecosi</name>
    <dbReference type="NCBI Taxonomy" id="2494326"/>
    <lineage>
        <taxon>Bacteria</taxon>
        <taxon>Pseudomonadati</taxon>
        <taxon>Planctomycetota</taxon>
        <taxon>Candidatus Brocadiia</taxon>
        <taxon>Candidatus Brocadiales</taxon>
        <taxon>Candidatus Brocadiaceae</taxon>
        <taxon>Candidatus Jettenia</taxon>
    </lineage>
</organism>
<sequence>MRLKLALAKNIHPEKNKTNLSSDHGPSNQIAVNPVCSEPVVNKIVELFDGHVMKVNK</sequence>
<reference evidence="1 2" key="1">
    <citation type="submission" date="2019-04" db="EMBL/GenBank/DDBJ databases">
        <title>Genome of a novel bacterium Candidatus Jettenia ecosi reconstructed from metagenome of an anammox bioreactor.</title>
        <authorList>
            <person name="Mardanov A.V."/>
            <person name="Beletsky A.V."/>
            <person name="Ravin N.V."/>
            <person name="Botchkova E.A."/>
            <person name="Litti Y.V."/>
            <person name="Nozhevnikova A.N."/>
        </authorList>
    </citation>
    <scope>NUCLEOTIDE SEQUENCE [LARGE SCALE GENOMIC DNA]</scope>
    <source>
        <strain evidence="1">J2</strain>
    </source>
</reference>
<dbReference type="AlphaFoldDB" id="A0A533QDA7"/>
<evidence type="ECO:0000313" key="2">
    <source>
        <dbReference type="Proteomes" id="UP000319783"/>
    </source>
</evidence>
<protein>
    <submittedName>
        <fullName evidence="1">DNA polymerase III subunits gamma and tau</fullName>
    </submittedName>
</protein>
<gene>
    <name evidence="1" type="ORF">JETT_0968</name>
</gene>
<comment type="caution">
    <text evidence="1">The sequence shown here is derived from an EMBL/GenBank/DDBJ whole genome shotgun (WGS) entry which is preliminary data.</text>
</comment>
<evidence type="ECO:0000313" key="1">
    <source>
        <dbReference type="EMBL" id="TLD42733.1"/>
    </source>
</evidence>
<dbReference type="EMBL" id="SULG01000014">
    <property type="protein sequence ID" value="TLD42733.1"/>
    <property type="molecule type" value="Genomic_DNA"/>
</dbReference>
<dbReference type="Proteomes" id="UP000319783">
    <property type="component" value="Unassembled WGS sequence"/>
</dbReference>
<name>A0A533QDA7_9BACT</name>